<dbReference type="Pfam" id="PF06486">
    <property type="entry name" value="DUF1093"/>
    <property type="match status" value="1"/>
</dbReference>
<keyword evidence="1" id="KW-0472">Membrane</keyword>
<dbReference type="Gene3D" id="2.40.50.480">
    <property type="match status" value="1"/>
</dbReference>
<evidence type="ECO:0000313" key="3">
    <source>
        <dbReference type="Proteomes" id="UP001280897"/>
    </source>
</evidence>
<accession>A0AAW8YFD4</accession>
<proteinExistence type="predicted"/>
<dbReference type="InterPro" id="IPR006542">
    <property type="entry name" value="DUF1093"/>
</dbReference>
<organism evidence="2 3">
    <name type="scientific">Pediococcus acidilactici</name>
    <dbReference type="NCBI Taxonomy" id="1254"/>
    <lineage>
        <taxon>Bacteria</taxon>
        <taxon>Bacillati</taxon>
        <taxon>Bacillota</taxon>
        <taxon>Bacilli</taxon>
        <taxon>Lactobacillales</taxon>
        <taxon>Lactobacillaceae</taxon>
        <taxon>Pediococcus</taxon>
        <taxon>Pediococcus acidilactici group</taxon>
    </lineage>
</organism>
<gene>
    <name evidence="2" type="ORF">R0G89_02295</name>
</gene>
<dbReference type="SUPFAM" id="SSF159121">
    <property type="entry name" value="BC4932-like"/>
    <property type="match status" value="1"/>
</dbReference>
<dbReference type="RefSeq" id="WP_008841303.1">
    <property type="nucleotide sequence ID" value="NZ_CP050079.1"/>
</dbReference>
<dbReference type="EMBL" id="JAWJAV010000001">
    <property type="protein sequence ID" value="MDV2620566.1"/>
    <property type="molecule type" value="Genomic_DNA"/>
</dbReference>
<dbReference type="GeneID" id="57366063"/>
<keyword evidence="1" id="KW-0812">Transmembrane</keyword>
<protein>
    <submittedName>
        <fullName evidence="2">YxeA family protein</fullName>
    </submittedName>
</protein>
<evidence type="ECO:0000313" key="2">
    <source>
        <dbReference type="EMBL" id="MDV2620566.1"/>
    </source>
</evidence>
<comment type="caution">
    <text evidence="2">The sequence shown here is derived from an EMBL/GenBank/DDBJ whole genome shotgun (WGS) entry which is preliminary data.</text>
</comment>
<reference evidence="2" key="2">
    <citation type="submission" date="2023-10" db="EMBL/GenBank/DDBJ databases">
        <authorList>
            <person name="Khurajog B."/>
        </authorList>
    </citation>
    <scope>NUCLEOTIDE SEQUENCE</scope>
    <source>
        <strain evidence="2">BF9</strain>
    </source>
</reference>
<dbReference type="Proteomes" id="UP001280897">
    <property type="component" value="Unassembled WGS sequence"/>
</dbReference>
<evidence type="ECO:0000256" key="1">
    <source>
        <dbReference type="SAM" id="Phobius"/>
    </source>
</evidence>
<feature type="transmembrane region" description="Helical" evidence="1">
    <location>
        <begin position="7"/>
        <end position="24"/>
    </location>
</feature>
<keyword evidence="1" id="KW-1133">Transmembrane helix</keyword>
<name>A0AAW8YFD4_PEDAC</name>
<sequence>MRDAGRILAILVAAVVIIFGWKYYEDTYQAKTAYAVVPAEVPVKKQATDDDGKAITGEHAYDYKFKFVLKNGEKRTLDYELSGEKVKPFTPNAVIKAEISKKRAIKGPNEISKDKVPNKVRKILNID</sequence>
<dbReference type="InterPro" id="IPR036166">
    <property type="entry name" value="YxeA-like_sf"/>
</dbReference>
<reference evidence="2" key="1">
    <citation type="journal article" date="2023" name="PeerJ">
        <title>Selection and evaluation of lactic acid bacteria from chicken feces in Thailand as potential probiotics.</title>
        <authorList>
            <person name="Khurajog B."/>
            <person name="Disastra Y."/>
            <person name="Lawwyne L.D."/>
            <person name="Sirichokchatchawan W."/>
            <person name="Niyomtham W."/>
            <person name="Yindee J."/>
            <person name="Hampson D.J."/>
            <person name="Prapasarakul N."/>
        </authorList>
    </citation>
    <scope>NUCLEOTIDE SEQUENCE</scope>
    <source>
        <strain evidence="2">BF9</strain>
    </source>
</reference>
<dbReference type="AlphaFoldDB" id="A0AAW8YFD4"/>